<organism evidence="1 2">
    <name type="scientific">Phyllostomus discolor</name>
    <name type="common">pale spear-nosed bat</name>
    <dbReference type="NCBI Taxonomy" id="89673"/>
    <lineage>
        <taxon>Eukaryota</taxon>
        <taxon>Metazoa</taxon>
        <taxon>Chordata</taxon>
        <taxon>Craniata</taxon>
        <taxon>Vertebrata</taxon>
        <taxon>Euteleostomi</taxon>
        <taxon>Mammalia</taxon>
        <taxon>Eutheria</taxon>
        <taxon>Laurasiatheria</taxon>
        <taxon>Chiroptera</taxon>
        <taxon>Yangochiroptera</taxon>
        <taxon>Phyllostomidae</taxon>
        <taxon>Phyllostominae</taxon>
        <taxon>Phyllostomus</taxon>
    </lineage>
</organism>
<accession>A0A833YCK3</accession>
<sequence length="114" mass="12222">MPGCCVRFLFKVAQRRRGSSECEPERCLGGVGREKRRRNACGPCVLTVVQRAPEGPPVPPQEVGDVLFQGACCHRDGKPHLPRAGSGESHGPGKPGLDWGTCLSGLFCIPVMLI</sequence>
<evidence type="ECO:0000313" key="2">
    <source>
        <dbReference type="Proteomes" id="UP000664940"/>
    </source>
</evidence>
<gene>
    <name evidence="1" type="ORF">HJG60_009617</name>
</gene>
<protein>
    <submittedName>
        <fullName evidence="1">Uncharacterized protein</fullName>
    </submittedName>
</protein>
<dbReference type="AlphaFoldDB" id="A0A833YCK3"/>
<dbReference type="EMBL" id="JABVXQ010000016">
    <property type="protein sequence ID" value="KAF6073494.1"/>
    <property type="molecule type" value="Genomic_DNA"/>
</dbReference>
<reference evidence="1 2" key="1">
    <citation type="journal article" date="2020" name="Nature">
        <title>Six reference-quality genomes reveal evolution of bat adaptations.</title>
        <authorList>
            <person name="Jebb D."/>
            <person name="Huang Z."/>
            <person name="Pippel M."/>
            <person name="Hughes G.M."/>
            <person name="Lavrichenko K."/>
            <person name="Devanna P."/>
            <person name="Winkler S."/>
            <person name="Jermiin L.S."/>
            <person name="Skirmuntt E.C."/>
            <person name="Katzourakis A."/>
            <person name="Burkitt-Gray L."/>
            <person name="Ray D.A."/>
            <person name="Sullivan K.A.M."/>
            <person name="Roscito J.G."/>
            <person name="Kirilenko B.M."/>
            <person name="Davalos L.M."/>
            <person name="Corthals A.P."/>
            <person name="Power M.L."/>
            <person name="Jones G."/>
            <person name="Ransome R.D."/>
            <person name="Dechmann D.K.N."/>
            <person name="Locatelli A.G."/>
            <person name="Puechmaille S.J."/>
            <person name="Fedrigo O."/>
            <person name="Jarvis E.D."/>
            <person name="Hiller M."/>
            <person name="Vernes S.C."/>
            <person name="Myers E.W."/>
            <person name="Teeling E.C."/>
        </authorList>
    </citation>
    <scope>NUCLEOTIDE SEQUENCE [LARGE SCALE GENOMIC DNA]</scope>
    <source>
        <strain evidence="1">Bat1K_MPI-CBG_1</strain>
    </source>
</reference>
<comment type="caution">
    <text evidence="1">The sequence shown here is derived from an EMBL/GenBank/DDBJ whole genome shotgun (WGS) entry which is preliminary data.</text>
</comment>
<dbReference type="Proteomes" id="UP000664940">
    <property type="component" value="Unassembled WGS sequence"/>
</dbReference>
<proteinExistence type="predicted"/>
<name>A0A833YCK3_9CHIR</name>
<evidence type="ECO:0000313" key="1">
    <source>
        <dbReference type="EMBL" id="KAF6073494.1"/>
    </source>
</evidence>